<dbReference type="InterPro" id="IPR001670">
    <property type="entry name" value="ADH_Fe/GldA"/>
</dbReference>
<dbReference type="SUPFAM" id="SSF56796">
    <property type="entry name" value="Dehydroquinate synthase-like"/>
    <property type="match status" value="1"/>
</dbReference>
<reference evidence="4 5" key="1">
    <citation type="submission" date="2019-03" db="EMBL/GenBank/DDBJ databases">
        <title>Sequencing 23 genomes of Wallemia ichthyophaga.</title>
        <authorList>
            <person name="Gostincar C."/>
        </authorList>
    </citation>
    <scope>NUCLEOTIDE SEQUENCE [LARGE SCALE GENOMIC DNA]</scope>
    <source>
        <strain evidence="4 5">EXF-5753</strain>
    </source>
</reference>
<evidence type="ECO:0000313" key="5">
    <source>
        <dbReference type="Proteomes" id="UP000310189"/>
    </source>
</evidence>
<gene>
    <name evidence="4" type="ORF">E3P99_03306</name>
</gene>
<comment type="caution">
    <text evidence="4">The sequence shown here is derived from an EMBL/GenBank/DDBJ whole genome shotgun (WGS) entry which is preliminary data.</text>
</comment>
<organism evidence="4 5">
    <name type="scientific">Wallemia hederae</name>
    <dbReference type="NCBI Taxonomy" id="1540922"/>
    <lineage>
        <taxon>Eukaryota</taxon>
        <taxon>Fungi</taxon>
        <taxon>Dikarya</taxon>
        <taxon>Basidiomycota</taxon>
        <taxon>Wallemiomycotina</taxon>
        <taxon>Wallemiomycetes</taxon>
        <taxon>Wallemiales</taxon>
        <taxon>Wallemiaceae</taxon>
        <taxon>Wallemia</taxon>
    </lineage>
</organism>
<dbReference type="PANTHER" id="PTHR11496">
    <property type="entry name" value="ALCOHOL DEHYDROGENASE"/>
    <property type="match status" value="1"/>
</dbReference>
<dbReference type="Pfam" id="PF00465">
    <property type="entry name" value="Fe-ADH"/>
    <property type="match status" value="1"/>
</dbReference>
<dbReference type="GO" id="GO:0005739">
    <property type="term" value="C:mitochondrion"/>
    <property type="evidence" value="ECO:0007669"/>
    <property type="project" value="TreeGrafter"/>
</dbReference>
<keyword evidence="1" id="KW-0560">Oxidoreductase</keyword>
<name>A0A4T0FGC6_9BASI</name>
<evidence type="ECO:0000256" key="1">
    <source>
        <dbReference type="ARBA" id="ARBA00023002"/>
    </source>
</evidence>
<dbReference type="GO" id="GO:0046872">
    <property type="term" value="F:metal ion binding"/>
    <property type="evidence" value="ECO:0007669"/>
    <property type="project" value="InterPro"/>
</dbReference>
<dbReference type="CDD" id="cd08192">
    <property type="entry name" value="MAR-like"/>
    <property type="match status" value="1"/>
</dbReference>
<dbReference type="PANTHER" id="PTHR11496:SF97">
    <property type="entry name" value="ALCOHOL DEHYDROGENASE IRON-TYPE_GLYCEROL DEHYDROGENASE GLDA DOMAIN-CONTAINING PROTEIN"/>
    <property type="match status" value="1"/>
</dbReference>
<evidence type="ECO:0000313" key="4">
    <source>
        <dbReference type="EMBL" id="TIA87221.1"/>
    </source>
</evidence>
<evidence type="ECO:0000259" key="3">
    <source>
        <dbReference type="Pfam" id="PF25137"/>
    </source>
</evidence>
<dbReference type="Gene3D" id="1.20.1090.10">
    <property type="entry name" value="Dehydroquinate synthase-like - alpha domain"/>
    <property type="match status" value="1"/>
</dbReference>
<accession>A0A4T0FGC6</accession>
<feature type="domain" description="Fe-containing alcohol dehydrogenase-like C-terminal" evidence="3">
    <location>
        <begin position="181"/>
        <end position="350"/>
    </location>
</feature>
<dbReference type="Proteomes" id="UP000310189">
    <property type="component" value="Unassembled WGS sequence"/>
</dbReference>
<dbReference type="OrthoDB" id="3360544at2759"/>
<feature type="domain" description="Alcohol dehydrogenase iron-type/glycerol dehydrogenase GldA" evidence="2">
    <location>
        <begin position="16"/>
        <end position="167"/>
    </location>
</feature>
<dbReference type="InterPro" id="IPR056798">
    <property type="entry name" value="ADH_Fe_C"/>
</dbReference>
<protein>
    <submittedName>
        <fullName evidence="4">Uncharacterized protein</fullName>
    </submittedName>
</protein>
<dbReference type="InterPro" id="IPR039697">
    <property type="entry name" value="Alcohol_dehydrogenase_Fe"/>
</dbReference>
<dbReference type="EMBL" id="SPNW01000061">
    <property type="protein sequence ID" value="TIA87221.1"/>
    <property type="molecule type" value="Genomic_DNA"/>
</dbReference>
<sequence>MSIKRASSYSYSQLKKLVYGPGSLAQLPKLLEIVGGTRAMIICGKSINKTDIPLRVKGLLGDRVVEHYSSMREHSPIDDIESVLETVRRNKIDILIAIGGGSSIDAAKTIVHFHKSDSEQRKGLESVAIPTTLSAAEYTMYAGYTSREGHKTGVASEDMPPIGVILDAELTTHTPQELWLSSGVRALDHAIETLYRPNAAYHLRRMALVAIKDLFALLPYSKTYPEDIDARQKLQLVSYMSLFPDSMPVADLRPFGPSHTLGRKIGSTYGVPHGITSCITLSTVVRLYQEHNGDRDVQERLKEAAAITGRSGDLATQIYQLITELNLNKTLNDYGIPVTEAEKIAANSLKGLGDVGFTEQDIGKMLAARM</sequence>
<evidence type="ECO:0000259" key="2">
    <source>
        <dbReference type="Pfam" id="PF00465"/>
    </source>
</evidence>
<dbReference type="GO" id="GO:0004022">
    <property type="term" value="F:alcohol dehydrogenase (NAD+) activity"/>
    <property type="evidence" value="ECO:0007669"/>
    <property type="project" value="TreeGrafter"/>
</dbReference>
<keyword evidence="5" id="KW-1185">Reference proteome</keyword>
<proteinExistence type="predicted"/>
<dbReference type="AlphaFoldDB" id="A0A4T0FGC6"/>
<dbReference type="Gene3D" id="3.40.50.1970">
    <property type="match status" value="1"/>
</dbReference>
<dbReference type="Pfam" id="PF25137">
    <property type="entry name" value="ADH_Fe_C"/>
    <property type="match status" value="1"/>
</dbReference>